<comment type="subcellular location">
    <subcellularLocation>
        <location evidence="1">Vacuole membrane</location>
        <topology evidence="1">Peripheral membrane protein</topology>
    </subcellularLocation>
</comment>
<protein>
    <recommendedName>
        <fullName evidence="3">Vacuolar membrane-associated protein IML1</fullName>
    </recommendedName>
    <alternativeName>
        <fullName evidence="4">Vacuolar membrane-associated protein iml1</fullName>
    </alternativeName>
</protein>
<dbReference type="Gene3D" id="1.10.10.10">
    <property type="entry name" value="Winged helix-like DNA-binding domain superfamily/Winged helix DNA-binding domain"/>
    <property type="match status" value="1"/>
</dbReference>
<dbReference type="InterPro" id="IPR036390">
    <property type="entry name" value="WH_DNA-bd_sf"/>
</dbReference>
<dbReference type="PANTHER" id="PTHR13179">
    <property type="entry name" value="DEP DOMAIN CONTAINING PROTEIN 5"/>
    <property type="match status" value="1"/>
</dbReference>
<feature type="region of interest" description="Disordered" evidence="5">
    <location>
        <begin position="591"/>
        <end position="662"/>
    </location>
</feature>
<dbReference type="InterPro" id="IPR000591">
    <property type="entry name" value="DEP_dom"/>
</dbReference>
<dbReference type="OrthoDB" id="39497at2759"/>
<gene>
    <name evidence="7" type="ORF">BDV98DRAFT_646901</name>
</gene>
<evidence type="ECO:0000256" key="5">
    <source>
        <dbReference type="SAM" id="MobiDB-lite"/>
    </source>
</evidence>
<sequence>MSRSDAQTPAHGRRRSNTAQSIARPLNAGAPPIPTVQPLDIGSTKALNVWVHDVKESPNVIFNHSWWAGVAEGDMLRFTAVGGDEMTSGFLFIVPKDEGCSKPQLQVSIPKPMAESCRLKNNGEVIARKVNPSDYDAHYAELIFQDQYLGRNDMWRLGEKVAGQCIHRNQDIPFMNGPFGKIQDIYIDGQKVSAARISPSTKMIYRSLSAKVMIFIQVCEELWEFSTDGERNNEKIVHSFLPALFAEWKKAGTNHIITIVLVSRVYYEEADREYAAGPLQQDEDGKSYKDFFKVVADLEVIKEWKPTLVSLKTSFVDFQRDILLAHHYHRGIIDPKTGITDARLVGRISCAHDGPILEAINLALNPTETHYIDRSLTITGSTTILVSPGTGYFRVSKPLLRLTTTRLLDQGFIVNVICLARPPLHQSPILSFQGIEPELKSDNEGRLGSRMMDPLWGGEEDPDDPIVKEKATFWWEPFWLSISFWDEQMDLPFRQDRFVARAKMHEIQMLGLLEHDVLSSIEVPFLPDQYSVNGVSISPTGEDEYPSKDEADAFDHNLFAVPDKRNHNFVASRGSFMSSTSTIVPSSSYRSERRSMLTSQRSSVVSGNIPPIEESPRLIMADLPPEDSPRSVIRITTTPLSTSPSQSSIHSQSSTLSDRLRTNIRRDSNVSVSRSSLASKLTPSWLFNPFKAGPSEPKTSTVLASASPSTPSTPKIPLAKSSSSIRSTSSLHVRRASPAEPALATSFTATTPRAISIKKPPPSSTFRSYEDETPTMGRMPRRSPMGTPQDDLPFPKRRGTGNSLTSSSPYGAGKGRTNPSRIQSSLGNSQINLARRWQHLNARPSYKHDIKWKALVTPACLPLTVETFPSASELESSYDMFQYGFVVDPSEMRSFVVNFPSLKGSTEQVRRAWALTVMRGMAAVRLAQGFQFVLKPDSNNVADQDERRSSFFRPRSVEEDDLMSLPVGAAQVLRSVSSPVYLSMSNEIHRLAYIGDSVQIRRYVRRMPPMPALEYKCLIWPKLGVGYTEHKTTFSSTNLENYGWNRLDFLVAGYEREFSESLRYWRTRFVVLPTNEPPSISLGPGAENLDDEEIRIMGMDKLAEQFSKLRWATFEEKTSSSSSPLPPIRFLPTTLGPAACVLDEGLVAQLDELHTIGPLKKKMKSEREIGSMAPAAIAKAIKDEGLIRQNQWHSQQFVNSFIGYDVVSWMLREFKDVSSRPQAIEIGAKLLEGGLFEHCRFHHGFLDGHYFYRLKGDHTMPMTPRGWFRTARNMTSDDSMRSGGKTSSPRRNRKRLILSQSTVIDVDPSKKSEQAEAAVLHHDVIHNPATVFHFELQWIGTTTRCIEDTLRVFNRSVERYGLKIFEAYVSQISDIRSRNPFQSCFPLPLALAPPHVPNLEKRAPEGVEAAHFFEYALLRKFNFVLDMEAADMYPDKVDVVYSYRRSPFKYSQFIHRSGVAFVQVLGGKEGFLFLTNRLLGPGRMGTTKSKERKLATVAEDVRIALHEFCGDEGRLRAFYEEAQEVLRPMLEDPPPLTL</sequence>
<feature type="domain" description="DEP" evidence="6">
    <location>
        <begin position="1182"/>
        <end position="1256"/>
    </location>
</feature>
<evidence type="ECO:0000259" key="6">
    <source>
        <dbReference type="PROSITE" id="PS50186"/>
    </source>
</evidence>
<feature type="region of interest" description="Disordered" evidence="5">
    <location>
        <begin position="696"/>
        <end position="821"/>
    </location>
</feature>
<evidence type="ECO:0000256" key="2">
    <source>
        <dbReference type="ARBA" id="ARBA00005643"/>
    </source>
</evidence>
<feature type="compositionally biased region" description="Low complexity" evidence="5">
    <location>
        <begin position="699"/>
        <end position="713"/>
    </location>
</feature>
<dbReference type="Pfam" id="PF12257">
    <property type="entry name" value="IML1"/>
    <property type="match status" value="1"/>
</dbReference>
<feature type="region of interest" description="Disordered" evidence="5">
    <location>
        <begin position="1271"/>
        <end position="1292"/>
    </location>
</feature>
<dbReference type="InterPro" id="IPR027244">
    <property type="entry name" value="IML1"/>
</dbReference>
<dbReference type="GO" id="GO:0005774">
    <property type="term" value="C:vacuolar membrane"/>
    <property type="evidence" value="ECO:0007669"/>
    <property type="project" value="UniProtKB-SubCell"/>
</dbReference>
<evidence type="ECO:0000313" key="7">
    <source>
        <dbReference type="EMBL" id="TFL07237.1"/>
    </source>
</evidence>
<evidence type="ECO:0000313" key="8">
    <source>
        <dbReference type="Proteomes" id="UP000305067"/>
    </source>
</evidence>
<dbReference type="SUPFAM" id="SSF46785">
    <property type="entry name" value="Winged helix' DNA-binding domain"/>
    <property type="match status" value="1"/>
</dbReference>
<dbReference type="Pfam" id="PF00610">
    <property type="entry name" value="DEP"/>
    <property type="match status" value="1"/>
</dbReference>
<evidence type="ECO:0000256" key="4">
    <source>
        <dbReference type="ARBA" id="ARBA00021881"/>
    </source>
</evidence>
<keyword evidence="8" id="KW-1185">Reference proteome</keyword>
<name>A0A5C3R0Z3_9AGAR</name>
<feature type="region of interest" description="Disordered" evidence="5">
    <location>
        <begin position="1"/>
        <end position="37"/>
    </location>
</feature>
<reference evidence="7 8" key="1">
    <citation type="journal article" date="2019" name="Nat. Ecol. Evol.">
        <title>Megaphylogeny resolves global patterns of mushroom evolution.</title>
        <authorList>
            <person name="Varga T."/>
            <person name="Krizsan K."/>
            <person name="Foldi C."/>
            <person name="Dima B."/>
            <person name="Sanchez-Garcia M."/>
            <person name="Sanchez-Ramirez S."/>
            <person name="Szollosi G.J."/>
            <person name="Szarkandi J.G."/>
            <person name="Papp V."/>
            <person name="Albert L."/>
            <person name="Andreopoulos W."/>
            <person name="Angelini C."/>
            <person name="Antonin V."/>
            <person name="Barry K.W."/>
            <person name="Bougher N.L."/>
            <person name="Buchanan P."/>
            <person name="Buyck B."/>
            <person name="Bense V."/>
            <person name="Catcheside P."/>
            <person name="Chovatia M."/>
            <person name="Cooper J."/>
            <person name="Damon W."/>
            <person name="Desjardin D."/>
            <person name="Finy P."/>
            <person name="Geml J."/>
            <person name="Haridas S."/>
            <person name="Hughes K."/>
            <person name="Justo A."/>
            <person name="Karasinski D."/>
            <person name="Kautmanova I."/>
            <person name="Kiss B."/>
            <person name="Kocsube S."/>
            <person name="Kotiranta H."/>
            <person name="LaButti K.M."/>
            <person name="Lechner B.E."/>
            <person name="Liimatainen K."/>
            <person name="Lipzen A."/>
            <person name="Lukacs Z."/>
            <person name="Mihaltcheva S."/>
            <person name="Morgado L.N."/>
            <person name="Niskanen T."/>
            <person name="Noordeloos M.E."/>
            <person name="Ohm R.A."/>
            <person name="Ortiz-Santana B."/>
            <person name="Ovrebo C."/>
            <person name="Racz N."/>
            <person name="Riley R."/>
            <person name="Savchenko A."/>
            <person name="Shiryaev A."/>
            <person name="Soop K."/>
            <person name="Spirin V."/>
            <person name="Szebenyi C."/>
            <person name="Tomsovsky M."/>
            <person name="Tulloss R.E."/>
            <person name="Uehling J."/>
            <person name="Grigoriev I.V."/>
            <person name="Vagvolgyi C."/>
            <person name="Papp T."/>
            <person name="Martin F.M."/>
            <person name="Miettinen O."/>
            <person name="Hibbett D.S."/>
            <person name="Nagy L.G."/>
        </authorList>
    </citation>
    <scope>NUCLEOTIDE SEQUENCE [LARGE SCALE GENOMIC DNA]</scope>
    <source>
        <strain evidence="7 8">CBS 309.79</strain>
    </source>
</reference>
<comment type="similarity">
    <text evidence="2">Belongs to the IML1 family.</text>
</comment>
<accession>A0A5C3R0Z3</accession>
<evidence type="ECO:0000256" key="1">
    <source>
        <dbReference type="ARBA" id="ARBA00004148"/>
    </source>
</evidence>
<evidence type="ECO:0000256" key="3">
    <source>
        <dbReference type="ARBA" id="ARBA00018529"/>
    </source>
</evidence>
<feature type="compositionally biased region" description="Polar residues" evidence="5">
    <location>
        <begin position="800"/>
        <end position="809"/>
    </location>
</feature>
<dbReference type="GO" id="GO:0005096">
    <property type="term" value="F:GTPase activator activity"/>
    <property type="evidence" value="ECO:0007669"/>
    <property type="project" value="InterPro"/>
</dbReference>
<feature type="compositionally biased region" description="Low complexity" evidence="5">
    <location>
        <begin position="635"/>
        <end position="657"/>
    </location>
</feature>
<feature type="compositionally biased region" description="Polar residues" evidence="5">
    <location>
        <begin position="596"/>
        <end position="606"/>
    </location>
</feature>
<dbReference type="EMBL" id="ML178814">
    <property type="protein sequence ID" value="TFL07237.1"/>
    <property type="molecule type" value="Genomic_DNA"/>
</dbReference>
<dbReference type="Proteomes" id="UP000305067">
    <property type="component" value="Unassembled WGS sequence"/>
</dbReference>
<dbReference type="PROSITE" id="PS50186">
    <property type="entry name" value="DEP"/>
    <property type="match status" value="1"/>
</dbReference>
<dbReference type="GO" id="GO:1990130">
    <property type="term" value="C:GATOR1 complex"/>
    <property type="evidence" value="ECO:0007669"/>
    <property type="project" value="TreeGrafter"/>
</dbReference>
<dbReference type="SMART" id="SM00049">
    <property type="entry name" value="DEP"/>
    <property type="match status" value="1"/>
</dbReference>
<feature type="compositionally biased region" description="Low complexity" evidence="5">
    <location>
        <begin position="721"/>
        <end position="730"/>
    </location>
</feature>
<dbReference type="InterPro" id="IPR048255">
    <property type="entry name" value="IML1_N"/>
</dbReference>
<dbReference type="GO" id="GO:0010508">
    <property type="term" value="P:positive regulation of autophagy"/>
    <property type="evidence" value="ECO:0007669"/>
    <property type="project" value="TreeGrafter"/>
</dbReference>
<proteinExistence type="inferred from homology"/>
<dbReference type="GO" id="GO:1904262">
    <property type="term" value="P:negative regulation of TORC1 signaling"/>
    <property type="evidence" value="ECO:0007669"/>
    <property type="project" value="TreeGrafter"/>
</dbReference>
<dbReference type="InterPro" id="IPR036388">
    <property type="entry name" value="WH-like_DNA-bd_sf"/>
</dbReference>
<dbReference type="STRING" id="1884261.A0A5C3R0Z3"/>
<dbReference type="GO" id="GO:0035556">
    <property type="term" value="P:intracellular signal transduction"/>
    <property type="evidence" value="ECO:0007669"/>
    <property type="project" value="InterPro"/>
</dbReference>
<organism evidence="7 8">
    <name type="scientific">Pterulicium gracile</name>
    <dbReference type="NCBI Taxonomy" id="1884261"/>
    <lineage>
        <taxon>Eukaryota</taxon>
        <taxon>Fungi</taxon>
        <taxon>Dikarya</taxon>
        <taxon>Basidiomycota</taxon>
        <taxon>Agaricomycotina</taxon>
        <taxon>Agaricomycetes</taxon>
        <taxon>Agaricomycetidae</taxon>
        <taxon>Agaricales</taxon>
        <taxon>Pleurotineae</taxon>
        <taxon>Pterulaceae</taxon>
        <taxon>Pterulicium</taxon>
    </lineage>
</organism>
<dbReference type="PANTHER" id="PTHR13179:SF8">
    <property type="entry name" value="GATOR COMPLEX PROTEIN DEPDC5"/>
    <property type="match status" value="1"/>
</dbReference>